<evidence type="ECO:0008006" key="3">
    <source>
        <dbReference type="Google" id="ProtNLM"/>
    </source>
</evidence>
<dbReference type="InterPro" id="IPR029052">
    <property type="entry name" value="Metallo-depent_PP-like"/>
</dbReference>
<keyword evidence="2" id="KW-1185">Reference proteome</keyword>
<dbReference type="RefSeq" id="WP_381081226.1">
    <property type="nucleotide sequence ID" value="NZ_JBHUDX010000027.1"/>
</dbReference>
<proteinExistence type="predicted"/>
<gene>
    <name evidence="1" type="ORF">ACFSL4_11285</name>
</gene>
<dbReference type="Proteomes" id="UP001597261">
    <property type="component" value="Unassembled WGS sequence"/>
</dbReference>
<organism evidence="1 2">
    <name type="scientific">Streptomyces caeni</name>
    <dbReference type="NCBI Taxonomy" id="2307231"/>
    <lineage>
        <taxon>Bacteria</taxon>
        <taxon>Bacillati</taxon>
        <taxon>Actinomycetota</taxon>
        <taxon>Actinomycetes</taxon>
        <taxon>Kitasatosporales</taxon>
        <taxon>Streptomycetaceae</taxon>
        <taxon>Streptomyces</taxon>
    </lineage>
</organism>
<protein>
    <recommendedName>
        <fullName evidence="3">Calcineurin-like phosphoesterase domain-containing protein</fullName>
    </recommendedName>
</protein>
<dbReference type="EMBL" id="JBHUDX010000027">
    <property type="protein sequence ID" value="MFD1658776.1"/>
    <property type="molecule type" value="Genomic_DNA"/>
</dbReference>
<accession>A0ABW4IQ96</accession>
<evidence type="ECO:0000313" key="1">
    <source>
        <dbReference type="EMBL" id="MFD1658776.1"/>
    </source>
</evidence>
<comment type="caution">
    <text evidence="1">The sequence shown here is derived from an EMBL/GenBank/DDBJ whole genome shotgun (WGS) entry which is preliminary data.</text>
</comment>
<sequence length="330" mass="35700">MSALWLALSTGPAAAGPVAAGHGDKPFAFAVIGDVPYGDQAIADFPADIRQINADPDVQFVDHLGDIKNGSSVCSDDYFKMIKSDFDMFKDPLVYTVGDNEWTDCHRPNNGPYNPLERLAEIRKVFFPSPGRTLGQHSVPVASQAEEGYPENVRYTRAGVAFAALHIVGSNNSMAPWTGNTAPTPEQSAEVLGRTAAVVQSVHATFDAARRAHNKAVVLLTQADMFDPTVTDPSFADYYAFQPIVRAIAQESADFGRPVYLFNGDSHVYTSDSPLSDGSRWLSLYGVTTPANNLHRITCDGSGNAHDYLKVTVEPGSSRVLTWTRVPFAS</sequence>
<name>A0ABW4IQ96_9ACTN</name>
<dbReference type="SUPFAM" id="SSF56300">
    <property type="entry name" value="Metallo-dependent phosphatases"/>
    <property type="match status" value="1"/>
</dbReference>
<reference evidence="2" key="1">
    <citation type="journal article" date="2019" name="Int. J. Syst. Evol. Microbiol.">
        <title>The Global Catalogue of Microorganisms (GCM) 10K type strain sequencing project: providing services to taxonomists for standard genome sequencing and annotation.</title>
        <authorList>
            <consortium name="The Broad Institute Genomics Platform"/>
            <consortium name="The Broad Institute Genome Sequencing Center for Infectious Disease"/>
            <person name="Wu L."/>
            <person name="Ma J."/>
        </authorList>
    </citation>
    <scope>NUCLEOTIDE SEQUENCE [LARGE SCALE GENOMIC DNA]</scope>
    <source>
        <strain evidence="2">CGMCC 1.12470</strain>
    </source>
</reference>
<evidence type="ECO:0000313" key="2">
    <source>
        <dbReference type="Proteomes" id="UP001597261"/>
    </source>
</evidence>
<dbReference type="CDD" id="cd00838">
    <property type="entry name" value="MPP_superfamily"/>
    <property type="match status" value="1"/>
</dbReference>